<feature type="region of interest" description="Disordered" evidence="5">
    <location>
        <begin position="1"/>
        <end position="41"/>
    </location>
</feature>
<dbReference type="OrthoDB" id="274683at2759"/>
<dbReference type="InterPro" id="IPR019927">
    <property type="entry name" value="Ribosomal_uL3_bac/org-type"/>
</dbReference>
<dbReference type="FunFam" id="2.40.30.10:FF:000004">
    <property type="entry name" value="50S ribosomal protein L3"/>
    <property type="match status" value="1"/>
</dbReference>
<dbReference type="Proteomes" id="UP000187455">
    <property type="component" value="Unassembled WGS sequence"/>
</dbReference>
<keyword evidence="3" id="KW-0687">Ribonucleoprotein</keyword>
<keyword evidence="2 6" id="KW-0689">Ribosomal protein</keyword>
<gene>
    <name evidence="6" type="ORF">AYI68_g3520</name>
</gene>
<dbReference type="PANTHER" id="PTHR11229:SF8">
    <property type="entry name" value="LARGE RIBOSOMAL SUBUNIT PROTEIN UL3M"/>
    <property type="match status" value="1"/>
</dbReference>
<dbReference type="EMBL" id="LSSL01001608">
    <property type="protein sequence ID" value="OLY82358.1"/>
    <property type="molecule type" value="Genomic_DNA"/>
</dbReference>
<keyword evidence="7" id="KW-1185">Reference proteome</keyword>
<accession>A0A1R0GZV3</accession>
<evidence type="ECO:0000256" key="5">
    <source>
        <dbReference type="SAM" id="MobiDB-lite"/>
    </source>
</evidence>
<dbReference type="Pfam" id="PF00297">
    <property type="entry name" value="Ribosomal_L3"/>
    <property type="match status" value="1"/>
</dbReference>
<feature type="compositionally biased region" description="Polar residues" evidence="5">
    <location>
        <begin position="18"/>
        <end position="30"/>
    </location>
</feature>
<dbReference type="SUPFAM" id="SSF50447">
    <property type="entry name" value="Translation proteins"/>
    <property type="match status" value="1"/>
</dbReference>
<comment type="similarity">
    <text evidence="1">Belongs to the universal ribosomal protein uL3 family.</text>
</comment>
<protein>
    <recommendedName>
        <fullName evidence="4">Large ribosomal subunit protein uL3m</fullName>
    </recommendedName>
</protein>
<dbReference type="InterPro" id="IPR009000">
    <property type="entry name" value="Transl_B-barrel_sf"/>
</dbReference>
<organism evidence="6 7">
    <name type="scientific">Smittium mucronatum</name>
    <dbReference type="NCBI Taxonomy" id="133383"/>
    <lineage>
        <taxon>Eukaryota</taxon>
        <taxon>Fungi</taxon>
        <taxon>Fungi incertae sedis</taxon>
        <taxon>Zoopagomycota</taxon>
        <taxon>Kickxellomycotina</taxon>
        <taxon>Harpellomycetes</taxon>
        <taxon>Harpellales</taxon>
        <taxon>Legeriomycetaceae</taxon>
        <taxon>Smittium</taxon>
    </lineage>
</organism>
<comment type="caution">
    <text evidence="6">The sequence shown here is derived from an EMBL/GenBank/DDBJ whole genome shotgun (WGS) entry which is preliminary data.</text>
</comment>
<dbReference type="STRING" id="133383.A0A1R0GZV3"/>
<dbReference type="PANTHER" id="PTHR11229">
    <property type="entry name" value="50S RIBOSOMAL PROTEIN L3"/>
    <property type="match status" value="1"/>
</dbReference>
<dbReference type="GO" id="GO:0005762">
    <property type="term" value="C:mitochondrial large ribosomal subunit"/>
    <property type="evidence" value="ECO:0007669"/>
    <property type="project" value="TreeGrafter"/>
</dbReference>
<reference evidence="6 7" key="1">
    <citation type="journal article" date="2016" name="Mol. Biol. Evol.">
        <title>Genome-Wide Survey of Gut Fungi (Harpellales) Reveals the First Horizontally Transferred Ubiquitin Gene from a Mosquito Host.</title>
        <authorList>
            <person name="Wang Y."/>
            <person name="White M.M."/>
            <person name="Kvist S."/>
            <person name="Moncalvo J.M."/>
        </authorList>
    </citation>
    <scope>NUCLEOTIDE SEQUENCE [LARGE SCALE GENOMIC DNA]</scope>
    <source>
        <strain evidence="6 7">ALG-7-W6</strain>
    </source>
</reference>
<evidence type="ECO:0000256" key="3">
    <source>
        <dbReference type="ARBA" id="ARBA00023274"/>
    </source>
</evidence>
<dbReference type="GO" id="GO:0003735">
    <property type="term" value="F:structural constituent of ribosome"/>
    <property type="evidence" value="ECO:0007669"/>
    <property type="project" value="InterPro"/>
</dbReference>
<evidence type="ECO:0000313" key="6">
    <source>
        <dbReference type="EMBL" id="OLY82358.1"/>
    </source>
</evidence>
<name>A0A1R0GZV3_9FUNG</name>
<dbReference type="GO" id="GO:0006412">
    <property type="term" value="P:translation"/>
    <property type="evidence" value="ECO:0007669"/>
    <property type="project" value="InterPro"/>
</dbReference>
<evidence type="ECO:0000256" key="2">
    <source>
        <dbReference type="ARBA" id="ARBA00022980"/>
    </source>
</evidence>
<evidence type="ECO:0000256" key="4">
    <source>
        <dbReference type="ARBA" id="ARBA00035209"/>
    </source>
</evidence>
<proteinExistence type="inferred from homology"/>
<dbReference type="Gene3D" id="2.40.30.10">
    <property type="entry name" value="Translation factors"/>
    <property type="match status" value="1"/>
</dbReference>
<evidence type="ECO:0000256" key="1">
    <source>
        <dbReference type="ARBA" id="ARBA00006540"/>
    </source>
</evidence>
<sequence>MKKWGFAGGRASHGASLSHRTAGSTGQNQDPGRVFPGKKMAGKMGNDQVTVMELKVMKVDTALGVIFVKGSVPGNKGGIVKVRDAIKKNKVAKFPQDVDVPFPTYAEGDTALPREMIARTGGKDPLLLKQ</sequence>
<evidence type="ECO:0000313" key="7">
    <source>
        <dbReference type="Proteomes" id="UP000187455"/>
    </source>
</evidence>
<dbReference type="AlphaFoldDB" id="A0A1R0GZV3"/>
<dbReference type="InterPro" id="IPR000597">
    <property type="entry name" value="Ribosomal_uL3"/>
</dbReference>